<dbReference type="Proteomes" id="UP000028705">
    <property type="component" value="Unassembled WGS sequence"/>
</dbReference>
<sequence>MNVSNAILQTATQSGLTVMQQYNITPPPNYGQNAGYNGNCVNNYTGDKEKEIYWFHPDHLGSSSYITGLDGEVTQNIEYFHIMSVAGDTFGAYGTGEVLGGVSELSVKKLRSGEPAFRTVFNGGGMSAQEAASNIGIALGSKGLGKLNGATAAGAKGSDKTVVGVNNFLISTGMYGAAAANATEIQKKQK</sequence>
<gene>
    <name evidence="1" type="ORF">IW15_01930</name>
</gene>
<evidence type="ECO:0000313" key="1">
    <source>
        <dbReference type="EMBL" id="KFF14227.1"/>
    </source>
</evidence>
<keyword evidence="2" id="KW-1185">Reference proteome</keyword>
<organism evidence="1 2">
    <name type="scientific">Chryseobacterium soli</name>
    <dbReference type="NCBI Taxonomy" id="445961"/>
    <lineage>
        <taxon>Bacteria</taxon>
        <taxon>Pseudomonadati</taxon>
        <taxon>Bacteroidota</taxon>
        <taxon>Flavobacteriia</taxon>
        <taxon>Flavobacteriales</taxon>
        <taxon>Weeksellaceae</taxon>
        <taxon>Chryseobacterium group</taxon>
        <taxon>Chryseobacterium</taxon>
    </lineage>
</organism>
<dbReference type="AlphaFoldDB" id="A0A086AC13"/>
<evidence type="ECO:0000313" key="2">
    <source>
        <dbReference type="Proteomes" id="UP000028705"/>
    </source>
</evidence>
<name>A0A086AC13_9FLAO</name>
<dbReference type="EMBL" id="JPRH01000001">
    <property type="protein sequence ID" value="KFF14227.1"/>
    <property type="molecule type" value="Genomic_DNA"/>
</dbReference>
<reference evidence="1 2" key="1">
    <citation type="submission" date="2014-07" db="EMBL/GenBank/DDBJ databases">
        <title>Genome of Chryseobacterium soli DSM 19298.</title>
        <authorList>
            <person name="Stropko S.J."/>
            <person name="Pipes S.E."/>
            <person name="Newman J."/>
        </authorList>
    </citation>
    <scope>NUCLEOTIDE SEQUENCE [LARGE SCALE GENOMIC DNA]</scope>
    <source>
        <strain evidence="1 2">DSM 19298</strain>
    </source>
</reference>
<proteinExistence type="predicted"/>
<evidence type="ECO:0008006" key="3">
    <source>
        <dbReference type="Google" id="ProtNLM"/>
    </source>
</evidence>
<dbReference type="OrthoDB" id="9765204at2"/>
<protein>
    <recommendedName>
        <fullName evidence="3">RHS repeat-associated core domain-containing protein</fullName>
    </recommendedName>
</protein>
<comment type="caution">
    <text evidence="1">The sequence shown here is derived from an EMBL/GenBank/DDBJ whole genome shotgun (WGS) entry which is preliminary data.</text>
</comment>
<dbReference type="RefSeq" id="WP_034708833.1">
    <property type="nucleotide sequence ID" value="NZ_JPRH01000001.1"/>
</dbReference>
<accession>A0A086AC13</accession>
<dbReference type="STRING" id="445961.IW15_01930"/>